<proteinExistence type="predicted"/>
<comment type="cofactor">
    <cofactor evidence="1">
        <name>Mn(2+)</name>
        <dbReference type="ChEBI" id="CHEBI:29035"/>
    </cofactor>
</comment>
<evidence type="ECO:0000256" key="3">
    <source>
        <dbReference type="ARBA" id="ARBA00022723"/>
    </source>
</evidence>
<dbReference type="Gene3D" id="3.40.718.10">
    <property type="entry name" value="Isopropylmalate Dehydrogenase"/>
    <property type="match status" value="1"/>
</dbReference>
<evidence type="ECO:0000256" key="6">
    <source>
        <dbReference type="ARBA" id="ARBA00023211"/>
    </source>
</evidence>
<keyword evidence="5" id="KW-0520">NAD</keyword>
<evidence type="ECO:0000256" key="1">
    <source>
        <dbReference type="ARBA" id="ARBA00001936"/>
    </source>
</evidence>
<keyword evidence="4" id="KW-0560">Oxidoreductase</keyword>
<name>A0ABN2Z826_9ACTN</name>
<evidence type="ECO:0000313" key="9">
    <source>
        <dbReference type="Proteomes" id="UP001501771"/>
    </source>
</evidence>
<evidence type="ECO:0000313" key="8">
    <source>
        <dbReference type="EMBL" id="GAA2138103.1"/>
    </source>
</evidence>
<feature type="domain" description="Isopropylmalate dehydrogenase-like" evidence="7">
    <location>
        <begin position="2"/>
        <end position="345"/>
    </location>
</feature>
<comment type="cofactor">
    <cofactor evidence="2">
        <name>Mg(2+)</name>
        <dbReference type="ChEBI" id="CHEBI:18420"/>
    </cofactor>
</comment>
<dbReference type="EMBL" id="BAAAQR010000001">
    <property type="protein sequence ID" value="GAA2138103.1"/>
    <property type="molecule type" value="Genomic_DNA"/>
</dbReference>
<accession>A0ABN2Z826</accession>
<dbReference type="InterPro" id="IPR050501">
    <property type="entry name" value="ICDH/IPMDH"/>
</dbReference>
<dbReference type="Pfam" id="PF00180">
    <property type="entry name" value="Iso_dh"/>
    <property type="match status" value="1"/>
</dbReference>
<evidence type="ECO:0000256" key="5">
    <source>
        <dbReference type="ARBA" id="ARBA00023027"/>
    </source>
</evidence>
<keyword evidence="3" id="KW-0479">Metal-binding</keyword>
<organism evidence="8 9">
    <name type="scientific">Nocardioides koreensis</name>
    <dbReference type="NCBI Taxonomy" id="433651"/>
    <lineage>
        <taxon>Bacteria</taxon>
        <taxon>Bacillati</taxon>
        <taxon>Actinomycetota</taxon>
        <taxon>Actinomycetes</taxon>
        <taxon>Propionibacteriales</taxon>
        <taxon>Nocardioidaceae</taxon>
        <taxon>Nocardioides</taxon>
    </lineage>
</organism>
<dbReference type="Proteomes" id="UP001501771">
    <property type="component" value="Unassembled WGS sequence"/>
</dbReference>
<dbReference type="PANTHER" id="PTHR43275">
    <property type="entry name" value="D-MALATE DEHYDROGENASE [DECARBOXYLATING]"/>
    <property type="match status" value="1"/>
</dbReference>
<dbReference type="InterPro" id="IPR024084">
    <property type="entry name" value="IsoPropMal-DH-like_dom"/>
</dbReference>
<protein>
    <submittedName>
        <fullName evidence="8">Isocitrate/isopropylmalate dehydrogenase family protein</fullName>
    </submittedName>
</protein>
<reference evidence="8 9" key="1">
    <citation type="journal article" date="2019" name="Int. J. Syst. Evol. Microbiol.">
        <title>The Global Catalogue of Microorganisms (GCM) 10K type strain sequencing project: providing services to taxonomists for standard genome sequencing and annotation.</title>
        <authorList>
            <consortium name="The Broad Institute Genomics Platform"/>
            <consortium name="The Broad Institute Genome Sequencing Center for Infectious Disease"/>
            <person name="Wu L."/>
            <person name="Ma J."/>
        </authorList>
    </citation>
    <scope>NUCLEOTIDE SEQUENCE [LARGE SCALE GENOMIC DNA]</scope>
    <source>
        <strain evidence="8 9">JCM 16022</strain>
    </source>
</reference>
<evidence type="ECO:0000259" key="7">
    <source>
        <dbReference type="SMART" id="SM01329"/>
    </source>
</evidence>
<sequence>MRLAVIPGDGIGPELVDSALEVLAATSTIEGFPVDVFHEPGGAEHFVRTGEPLGADGLDRLREADAILKGPVGLPHVRRPDGTEGGLLGGVLRRGLDTFANVRPVRLLPGVQGPTRHAPEEIDYVVVRENTEGLYLSRGAGVATPAAASDQLMITREGTRRVVAFAFELARQRARTRREPARVTCVDKSNVLRSYALFRAVFEEAAADYTDVETDFLYADAAAHELVARPGRFDVLVMENFLGDVLSDLGAATAGGLGMCGSANIGAEYAYFEPIHGSAPGIAGQDRANPVSQIVSVAMMLSHLGMDDAAARVQGAVESAFRDGAVTLDDAGSPAAGTRATTRAIVQRLDAE</sequence>
<keyword evidence="6" id="KW-0464">Manganese</keyword>
<dbReference type="PANTHER" id="PTHR43275:SF1">
    <property type="entry name" value="D-MALATE DEHYDROGENASE [DECARBOXYLATING]"/>
    <property type="match status" value="1"/>
</dbReference>
<dbReference type="RefSeq" id="WP_344147272.1">
    <property type="nucleotide sequence ID" value="NZ_BAAAQR010000001.1"/>
</dbReference>
<evidence type="ECO:0000256" key="4">
    <source>
        <dbReference type="ARBA" id="ARBA00023002"/>
    </source>
</evidence>
<gene>
    <name evidence="8" type="ORF">GCM10009844_05810</name>
</gene>
<comment type="caution">
    <text evidence="8">The sequence shown here is derived from an EMBL/GenBank/DDBJ whole genome shotgun (WGS) entry which is preliminary data.</text>
</comment>
<evidence type="ECO:0000256" key="2">
    <source>
        <dbReference type="ARBA" id="ARBA00001946"/>
    </source>
</evidence>
<keyword evidence="9" id="KW-1185">Reference proteome</keyword>
<dbReference type="SMART" id="SM01329">
    <property type="entry name" value="Iso_dh"/>
    <property type="match status" value="1"/>
</dbReference>
<dbReference type="SUPFAM" id="SSF53659">
    <property type="entry name" value="Isocitrate/Isopropylmalate dehydrogenase-like"/>
    <property type="match status" value="1"/>
</dbReference>